<evidence type="ECO:0000256" key="1">
    <source>
        <dbReference type="SAM" id="MobiDB-lite"/>
    </source>
</evidence>
<dbReference type="NCBIfam" id="NF033484">
    <property type="entry name" value="Stp1_PP2C_phos"/>
    <property type="match status" value="1"/>
</dbReference>
<keyword evidence="5" id="KW-1185">Reference proteome</keyword>
<organism evidence="4 5">
    <name type="scientific">Thermosporothrix hazakensis</name>
    <dbReference type="NCBI Taxonomy" id="644383"/>
    <lineage>
        <taxon>Bacteria</taxon>
        <taxon>Bacillati</taxon>
        <taxon>Chloroflexota</taxon>
        <taxon>Ktedonobacteria</taxon>
        <taxon>Ktedonobacterales</taxon>
        <taxon>Thermosporotrichaceae</taxon>
        <taxon>Thermosporothrix</taxon>
    </lineage>
</organism>
<evidence type="ECO:0000256" key="2">
    <source>
        <dbReference type="SAM" id="Phobius"/>
    </source>
</evidence>
<dbReference type="InterPro" id="IPR001932">
    <property type="entry name" value="PPM-type_phosphatase-like_dom"/>
</dbReference>
<dbReference type="RefSeq" id="WP_111320545.1">
    <property type="nucleotide sequence ID" value="NZ_BIFX01000001.1"/>
</dbReference>
<dbReference type="Pfam" id="PF13672">
    <property type="entry name" value="PP2C_2"/>
    <property type="match status" value="1"/>
</dbReference>
<dbReference type="Gene3D" id="3.60.40.10">
    <property type="entry name" value="PPM-type phosphatase domain"/>
    <property type="match status" value="1"/>
</dbReference>
<dbReference type="CDD" id="cd00143">
    <property type="entry name" value="PP2Cc"/>
    <property type="match status" value="1"/>
</dbReference>
<dbReference type="AlphaFoldDB" id="A0A326UKW5"/>
<dbReference type="PROSITE" id="PS51746">
    <property type="entry name" value="PPM_2"/>
    <property type="match status" value="1"/>
</dbReference>
<accession>A0A326UKW5</accession>
<sequence length="807" mass="86250">MSKQLRLDVAQLTDVGRKRPHNEDNMAYVIPRDPQMMAKKGALFIVADGMGGHAAGEVASEIAVDTVSKVYYQDDRDDVVESLIHAIKRANTLIHQRAAENMLRSGMGTTCVAAVLRGSTAYIANVGDSRAYMFRNGQGKQVSQDHSWVEEQVRAGLLTQDQARSHAQRNVITRSLGTSPDVEVDVFTEHLEPGDSFILCSDGLSNMVEDEEISAIISQFMPREGVYRLVERANANGGTDNITAIVIRIQEVGWEPTGSQVATLSPNGTRNLADENTVPFGPYSGSTLVMPHPNEGTPATSVSAPLPMPGAPPSGPLASPDLATIPQPTFPSGTPQAPKKNRRLLFPALALIILLVVTLAGSGAYYLFFMNRANPDVDKQLTQARSTIDQTKALVQSNPGKALQDLANVQKTLKPLHSASLNDEQRSKLSGLDTDLTTNVKTAIQNYNKNSSILPLCSTTPNKAITGNPQITAITAAQQGNTRFFYALGSDKAVYLLNDKMSPATKITAFDGDVLAIEGNNGSLAALYSKAGQNNAPATYSIAVGLITASGSLEPPQIDEDILKTLQVKDFKPTQLAAADDTYYVLLTSTTNANTNRLLRYEMKNNTLQAPDSTEFTISSGVKDIVAFPKSDQIFFLLNNGEIQSVNFTQDKVSPTSVITQKPIYAPLSLSATEFTTSATVPTPPESSMTQTPATLSIPDATALATGTVNNTPHLYIADNHFHRVLDLTAVSQSNGTPPTNANGGAATNQVKVQLERQFAAGNQLSNVLGITADPGGKGFHLLGQNASNNATTLFSVDTQKPNTCPA</sequence>
<dbReference type="InterPro" id="IPR036457">
    <property type="entry name" value="PPM-type-like_dom_sf"/>
</dbReference>
<evidence type="ECO:0000259" key="3">
    <source>
        <dbReference type="PROSITE" id="PS51746"/>
    </source>
</evidence>
<reference evidence="4 5" key="1">
    <citation type="submission" date="2018-06" db="EMBL/GenBank/DDBJ databases">
        <title>Genomic Encyclopedia of Archaeal and Bacterial Type Strains, Phase II (KMG-II): from individual species to whole genera.</title>
        <authorList>
            <person name="Goeker M."/>
        </authorList>
    </citation>
    <scope>NUCLEOTIDE SEQUENCE [LARGE SCALE GENOMIC DNA]</scope>
    <source>
        <strain evidence="4 5">ATCC BAA-1881</strain>
    </source>
</reference>
<dbReference type="EMBL" id="QKUF01000003">
    <property type="protein sequence ID" value="PZW33013.1"/>
    <property type="molecule type" value="Genomic_DNA"/>
</dbReference>
<dbReference type="Proteomes" id="UP000248806">
    <property type="component" value="Unassembled WGS sequence"/>
</dbReference>
<gene>
    <name evidence="4" type="ORF">EI42_01563</name>
</gene>
<proteinExistence type="predicted"/>
<dbReference type="GO" id="GO:0004722">
    <property type="term" value="F:protein serine/threonine phosphatase activity"/>
    <property type="evidence" value="ECO:0007669"/>
    <property type="project" value="InterPro"/>
</dbReference>
<keyword evidence="2" id="KW-0472">Membrane</keyword>
<feature type="region of interest" description="Disordered" evidence="1">
    <location>
        <begin position="291"/>
        <end position="338"/>
    </location>
</feature>
<evidence type="ECO:0000313" key="5">
    <source>
        <dbReference type="Proteomes" id="UP000248806"/>
    </source>
</evidence>
<feature type="transmembrane region" description="Helical" evidence="2">
    <location>
        <begin position="344"/>
        <end position="368"/>
    </location>
</feature>
<feature type="compositionally biased region" description="Pro residues" evidence="1">
    <location>
        <begin position="306"/>
        <end position="315"/>
    </location>
</feature>
<feature type="domain" description="PPM-type phosphatase" evidence="3">
    <location>
        <begin position="6"/>
        <end position="249"/>
    </location>
</feature>
<evidence type="ECO:0000313" key="4">
    <source>
        <dbReference type="EMBL" id="PZW33013.1"/>
    </source>
</evidence>
<comment type="caution">
    <text evidence="4">The sequence shown here is derived from an EMBL/GenBank/DDBJ whole genome shotgun (WGS) entry which is preliminary data.</text>
</comment>
<keyword evidence="2" id="KW-1133">Transmembrane helix</keyword>
<feature type="compositionally biased region" description="Polar residues" evidence="1">
    <location>
        <begin position="326"/>
        <end position="335"/>
    </location>
</feature>
<dbReference type="SMART" id="SM00331">
    <property type="entry name" value="PP2C_SIG"/>
    <property type="match status" value="1"/>
</dbReference>
<dbReference type="SUPFAM" id="SSF81606">
    <property type="entry name" value="PP2C-like"/>
    <property type="match status" value="1"/>
</dbReference>
<protein>
    <submittedName>
        <fullName evidence="4">Serine/threonine protein phosphatase PrpC</fullName>
    </submittedName>
</protein>
<dbReference type="SMART" id="SM00332">
    <property type="entry name" value="PP2Cc"/>
    <property type="match status" value="1"/>
</dbReference>
<dbReference type="InterPro" id="IPR015655">
    <property type="entry name" value="PP2C"/>
</dbReference>
<keyword evidence="2" id="KW-0812">Transmembrane</keyword>
<dbReference type="SUPFAM" id="SSF82171">
    <property type="entry name" value="DPP6 N-terminal domain-like"/>
    <property type="match status" value="1"/>
</dbReference>
<dbReference type="PANTHER" id="PTHR47992">
    <property type="entry name" value="PROTEIN PHOSPHATASE"/>
    <property type="match status" value="1"/>
</dbReference>
<dbReference type="OrthoDB" id="152713at2"/>
<name>A0A326UKW5_THEHA</name>